<dbReference type="Proteomes" id="UP000198960">
    <property type="component" value="Unassembled WGS sequence"/>
</dbReference>
<dbReference type="RefSeq" id="WP_091942711.1">
    <property type="nucleotide sequence ID" value="NZ_FOEE01000005.1"/>
</dbReference>
<evidence type="ECO:0000313" key="2">
    <source>
        <dbReference type="Proteomes" id="UP000198960"/>
    </source>
</evidence>
<dbReference type="InterPro" id="IPR004378">
    <property type="entry name" value="F420H2_quin_Rdtase"/>
</dbReference>
<gene>
    <name evidence="1" type="ORF">SAMN05660991_02049</name>
</gene>
<evidence type="ECO:0008006" key="3">
    <source>
        <dbReference type="Google" id="ProtNLM"/>
    </source>
</evidence>
<dbReference type="GO" id="GO:0016491">
    <property type="term" value="F:oxidoreductase activity"/>
    <property type="evidence" value="ECO:0007669"/>
    <property type="project" value="InterPro"/>
</dbReference>
<dbReference type="InterPro" id="IPR012349">
    <property type="entry name" value="Split_barrel_FMN-bd"/>
</dbReference>
<accession>A0A1H8T3V7</accession>
<dbReference type="AlphaFoldDB" id="A0A1H8T3V7"/>
<dbReference type="SUPFAM" id="SSF50475">
    <property type="entry name" value="FMN-binding split barrel"/>
    <property type="match status" value="1"/>
</dbReference>
<dbReference type="EMBL" id="FOEE01000005">
    <property type="protein sequence ID" value="SEO85631.1"/>
    <property type="molecule type" value="Genomic_DNA"/>
</dbReference>
<dbReference type="OrthoDB" id="9810950at2"/>
<dbReference type="STRING" id="673521.SAMN05660991_02049"/>
<proteinExistence type="predicted"/>
<name>A0A1H8T3V7_9ACTN</name>
<sequence length="131" mass="14080">MPAAFAVTNRLANPVLRRVLRSPLGARVGRRLAVVRYTGRRTGRPHELVVQYVRDGSTVWILVGAAERKTWWRNLTEPADVELWVAGAHLRARAVAVEGDAAGLATYRAVVPAAPADPAGVVLVRADVVAG</sequence>
<evidence type="ECO:0000313" key="1">
    <source>
        <dbReference type="EMBL" id="SEO85631.1"/>
    </source>
</evidence>
<dbReference type="Gene3D" id="2.30.110.10">
    <property type="entry name" value="Electron Transport, Fmn-binding Protein, Chain A"/>
    <property type="match status" value="1"/>
</dbReference>
<organism evidence="1 2">
    <name type="scientific">Trujillonella endophytica</name>
    <dbReference type="NCBI Taxonomy" id="673521"/>
    <lineage>
        <taxon>Bacteria</taxon>
        <taxon>Bacillati</taxon>
        <taxon>Actinomycetota</taxon>
        <taxon>Actinomycetes</taxon>
        <taxon>Geodermatophilales</taxon>
        <taxon>Geodermatophilaceae</taxon>
        <taxon>Trujillonella</taxon>
    </lineage>
</organism>
<keyword evidence="2" id="KW-1185">Reference proteome</keyword>
<protein>
    <recommendedName>
        <fullName evidence="3">Deazaflavin-dependent oxidoreductase, nitroreductase family</fullName>
    </recommendedName>
</protein>
<reference evidence="2" key="1">
    <citation type="submission" date="2016-10" db="EMBL/GenBank/DDBJ databases">
        <authorList>
            <person name="Varghese N."/>
            <person name="Submissions S."/>
        </authorList>
    </citation>
    <scope>NUCLEOTIDE SEQUENCE [LARGE SCALE GENOMIC DNA]</scope>
    <source>
        <strain evidence="2">DSM 45413</strain>
    </source>
</reference>
<dbReference type="Pfam" id="PF04075">
    <property type="entry name" value="F420H2_quin_red"/>
    <property type="match status" value="1"/>
</dbReference>